<sequence>MSLKLLDMVRAHKSGTPVGIAAVCSAHPLVLRAAIAQAVADGTPVLIEATSNQVDQFGGYTGMRPADFRELCLAIAAEEGLPADRLILGGDHLGPNRWQSEPAEQAMAKALDLVAAYVAAGYEKIHLDCSMACADDTLPLSDEVVAERAARMLAVAERTAAEAGLAHRPVYVIGTEVPVPGGAHEELAELTATSPEAARATIAAHRSAFAEHGVLDAWDRVIALVVQPGVEFDHLRVIPYDRSKTVALRTVLDDEPTMLFEAHSTDYQLPEHLRELVEDHWFVIKVGPGLTFNLREGLFALSHIEDELVPAERRSGLRAVIESTMVADPGRWSAYYEGDESAQRIQRRYSYSDRLRYYLPDAAVEAAQERLLDNLAQIEIPLPLISQYLPAQYDRVLRGELASDPRALVMDRVKDALRPYAFACNPQEVGA</sequence>
<proteinExistence type="predicted"/>
<protein>
    <submittedName>
        <fullName evidence="2">Tagatose-bisphosphate aldolase</fullName>
    </submittedName>
</protein>
<dbReference type="SUPFAM" id="SSF51569">
    <property type="entry name" value="Aldolase"/>
    <property type="match status" value="1"/>
</dbReference>
<comment type="caution">
    <text evidence="2">The sequence shown here is derived from an EMBL/GenBank/DDBJ whole genome shotgun (WGS) entry which is preliminary data.</text>
</comment>
<dbReference type="NCBIfam" id="TIGR02810">
    <property type="entry name" value="agaZ_gatZ"/>
    <property type="match status" value="1"/>
</dbReference>
<dbReference type="PANTHER" id="PTHR32502:SF2">
    <property type="entry name" value="D-TAGATOSE-1,6-BISPHOSPHATE ALDOLASE SUBUNIT KBAZ"/>
    <property type="match status" value="1"/>
</dbReference>
<dbReference type="Gene3D" id="3.20.20.70">
    <property type="entry name" value="Aldolase class I"/>
    <property type="match status" value="1"/>
</dbReference>
<dbReference type="Pfam" id="PF08013">
    <property type="entry name" value="GatZ_KbaZ-like"/>
    <property type="match status" value="1"/>
</dbReference>
<dbReference type="PANTHER" id="PTHR32502">
    <property type="entry name" value="N-ACETYLGALACTOSAMINE PERMEASE II COMPONENT-RELATED"/>
    <property type="match status" value="1"/>
</dbReference>
<dbReference type="InterPro" id="IPR013785">
    <property type="entry name" value="Aldolase_TIM"/>
</dbReference>
<gene>
    <name evidence="2" type="ORF">Cpa01nite_16250</name>
</gene>
<dbReference type="InterPro" id="IPR012062">
    <property type="entry name" value="GatZ/KbaZ-like"/>
</dbReference>
<dbReference type="PIRSF" id="PIRSF009264">
    <property type="entry name" value="TagBP_ald_AgaZ"/>
    <property type="match status" value="1"/>
</dbReference>
<evidence type="ECO:0000313" key="2">
    <source>
        <dbReference type="EMBL" id="GIG36244.1"/>
    </source>
</evidence>
<dbReference type="Proteomes" id="UP000642125">
    <property type="component" value="Unassembled WGS sequence"/>
</dbReference>
<dbReference type="GO" id="GO:0005886">
    <property type="term" value="C:plasma membrane"/>
    <property type="evidence" value="ECO:0007669"/>
    <property type="project" value="TreeGrafter"/>
</dbReference>
<dbReference type="AlphaFoldDB" id="A0A919PC75"/>
<dbReference type="EMBL" id="BONO01000010">
    <property type="protein sequence ID" value="GIG36244.1"/>
    <property type="molecule type" value="Genomic_DNA"/>
</dbReference>
<dbReference type="InterPro" id="IPR050303">
    <property type="entry name" value="GatZ_KbaZ_carbometab"/>
</dbReference>
<accession>A0A919PC75</accession>
<dbReference type="RefSeq" id="WP_239068631.1">
    <property type="nucleotide sequence ID" value="NZ_BONO01000010.1"/>
</dbReference>
<dbReference type="GO" id="GO:0009401">
    <property type="term" value="P:phosphoenolpyruvate-dependent sugar phosphotransferase system"/>
    <property type="evidence" value="ECO:0007669"/>
    <property type="project" value="TreeGrafter"/>
</dbReference>
<reference evidence="2" key="1">
    <citation type="submission" date="2021-01" db="EMBL/GenBank/DDBJ databases">
        <title>Whole genome shotgun sequence of Cellulomonas pakistanensis NBRC 110800.</title>
        <authorList>
            <person name="Komaki H."/>
            <person name="Tamura T."/>
        </authorList>
    </citation>
    <scope>NUCLEOTIDE SEQUENCE</scope>
    <source>
        <strain evidence="2">NBRC 110800</strain>
    </source>
</reference>
<organism evidence="2 3">
    <name type="scientific">Cellulomonas pakistanensis</name>
    <dbReference type="NCBI Taxonomy" id="992287"/>
    <lineage>
        <taxon>Bacteria</taxon>
        <taxon>Bacillati</taxon>
        <taxon>Actinomycetota</taxon>
        <taxon>Actinomycetes</taxon>
        <taxon>Micrococcales</taxon>
        <taxon>Cellulomonadaceae</taxon>
        <taxon>Cellulomonas</taxon>
    </lineage>
</organism>
<evidence type="ECO:0000313" key="3">
    <source>
        <dbReference type="Proteomes" id="UP000642125"/>
    </source>
</evidence>
<keyword evidence="3" id="KW-1185">Reference proteome</keyword>
<comment type="pathway">
    <text evidence="1">Carbohydrate metabolism.</text>
</comment>
<dbReference type="GO" id="GO:0005975">
    <property type="term" value="P:carbohydrate metabolic process"/>
    <property type="evidence" value="ECO:0007669"/>
    <property type="project" value="InterPro"/>
</dbReference>
<evidence type="ECO:0000256" key="1">
    <source>
        <dbReference type="ARBA" id="ARBA00005007"/>
    </source>
</evidence>
<name>A0A919PC75_9CELL</name>
<dbReference type="Gene3D" id="1.10.400.20">
    <property type="entry name" value="putative tagatose 6-phosphate kinase domain like"/>
    <property type="match status" value="1"/>
</dbReference>